<dbReference type="RefSeq" id="WP_073088719.1">
    <property type="nucleotide sequence ID" value="NZ_FQWY01000002.1"/>
</dbReference>
<dbReference type="Pfam" id="PF23562">
    <property type="entry name" value="AMP-binding_C_3"/>
    <property type="match status" value="2"/>
</dbReference>
<dbReference type="STRING" id="1123382.SAMN02745221_00002"/>
<organism evidence="4 5">
    <name type="scientific">Thermosyntropha lipolytica DSM 11003</name>
    <dbReference type="NCBI Taxonomy" id="1123382"/>
    <lineage>
        <taxon>Bacteria</taxon>
        <taxon>Bacillati</taxon>
        <taxon>Bacillota</taxon>
        <taxon>Clostridia</taxon>
        <taxon>Eubacteriales</taxon>
        <taxon>Syntrophomonadaceae</taxon>
        <taxon>Thermosyntropha</taxon>
    </lineage>
</organism>
<proteinExistence type="predicted"/>
<keyword evidence="2" id="KW-0067">ATP-binding</keyword>
<dbReference type="EMBL" id="FQWY01000002">
    <property type="protein sequence ID" value="SHG36499.1"/>
    <property type="molecule type" value="Genomic_DNA"/>
</dbReference>
<accession>A0A1M5J869</accession>
<keyword evidence="1" id="KW-0547">Nucleotide-binding</keyword>
<dbReference type="Proteomes" id="UP000242329">
    <property type="component" value="Unassembled WGS sequence"/>
</dbReference>
<gene>
    <name evidence="4" type="ORF">SAMN02745221_00002</name>
</gene>
<dbReference type="CDD" id="cd05907">
    <property type="entry name" value="VL_LC_FACS_like"/>
    <property type="match status" value="1"/>
</dbReference>
<dbReference type="InterPro" id="IPR042099">
    <property type="entry name" value="ANL_N_sf"/>
</dbReference>
<dbReference type="PANTHER" id="PTHR43272">
    <property type="entry name" value="LONG-CHAIN-FATTY-ACID--COA LIGASE"/>
    <property type="match status" value="1"/>
</dbReference>
<dbReference type="Gene3D" id="3.40.50.12780">
    <property type="entry name" value="N-terminal domain of ligase-like"/>
    <property type="match status" value="1"/>
</dbReference>
<sequence length="639" mass="72718">MYRKNLTMSQAFYNTVNSFPERTAQVFNPDLYGGDNGGKFTWKEMAERVELIGCGLLSLGLAKGERVALMARNSPYWTHADVAVINCGAVLVTVYPTLSRQEVEYIVNDSESRYLFVGDENILNRILPGLFSMPTLQKIIMLQMNYKSSHPMVMSLGELVELGRKNFKAKKKEYDERWQNNKMEDWATILYTSGTTGQGKGAILSHWSFSSRMDGTYDYFNKSGHPLDENDTVLSFLPLSHIFDRGCSQWTAIWVGATIAYADSPATLLEDMKKYNPTWFSCVPRLYERIYMQFQQQLAASPVKKKLFDWALKVGEEALKYRMDEYGRYNMTWEFDLKSRLPFGLRIKYSIADKLFAKVRALFGNRMRFAFSASAGIAPDLLKFFYTVGVPVMEGYGLTETTSAVAYNPMRAAKPGTVGPEACGSRIRLAPDGEIEVSGAGVFVGYLNKPEETKEAFTEDGWFKTGDIGVIDENGYYRIVDRKKSIICLAIGKNVAPLKIEGLFATSIAVEQVFIVGDERNYITALIVPNFAYFMELFDREGISYDKEKVVFSEINGAQICVEVGEDFINQPLLQDMIDKTVKQVNSQLEEFEVIKQYTIIRRRFTEENGELTPTQKTKKRVILQHYADVIENMYKQKK</sequence>
<dbReference type="InterPro" id="IPR000873">
    <property type="entry name" value="AMP-dep_synth/lig_dom"/>
</dbReference>
<protein>
    <submittedName>
        <fullName evidence="4">Long-chain acyl-CoA synthetase</fullName>
    </submittedName>
</protein>
<dbReference type="Pfam" id="PF00501">
    <property type="entry name" value="AMP-binding"/>
    <property type="match status" value="1"/>
</dbReference>
<name>A0A1M5J869_9FIRM</name>
<keyword evidence="5" id="KW-1185">Reference proteome</keyword>
<evidence type="ECO:0000313" key="4">
    <source>
        <dbReference type="EMBL" id="SHG36499.1"/>
    </source>
</evidence>
<dbReference type="PANTHER" id="PTHR43272:SF33">
    <property type="entry name" value="AMP-BINDING DOMAIN-CONTAINING PROTEIN-RELATED"/>
    <property type="match status" value="1"/>
</dbReference>
<dbReference type="OrthoDB" id="9778383at2"/>
<dbReference type="GO" id="GO:0004467">
    <property type="term" value="F:long-chain fatty acid-CoA ligase activity"/>
    <property type="evidence" value="ECO:0007669"/>
    <property type="project" value="TreeGrafter"/>
</dbReference>
<feature type="domain" description="AMP-dependent synthetase/ligase" evidence="3">
    <location>
        <begin position="14"/>
        <end position="447"/>
    </location>
</feature>
<dbReference type="GO" id="GO:0016020">
    <property type="term" value="C:membrane"/>
    <property type="evidence" value="ECO:0007669"/>
    <property type="project" value="TreeGrafter"/>
</dbReference>
<dbReference type="SUPFAM" id="SSF56801">
    <property type="entry name" value="Acetyl-CoA synthetase-like"/>
    <property type="match status" value="1"/>
</dbReference>
<dbReference type="AlphaFoldDB" id="A0A1M5J869"/>
<evidence type="ECO:0000256" key="1">
    <source>
        <dbReference type="ARBA" id="ARBA00022741"/>
    </source>
</evidence>
<evidence type="ECO:0000256" key="2">
    <source>
        <dbReference type="ARBA" id="ARBA00022840"/>
    </source>
</evidence>
<evidence type="ECO:0000313" key="5">
    <source>
        <dbReference type="Proteomes" id="UP000242329"/>
    </source>
</evidence>
<dbReference type="GO" id="GO:0005524">
    <property type="term" value="F:ATP binding"/>
    <property type="evidence" value="ECO:0007669"/>
    <property type="project" value="UniProtKB-KW"/>
</dbReference>
<evidence type="ECO:0000259" key="3">
    <source>
        <dbReference type="Pfam" id="PF00501"/>
    </source>
</evidence>
<reference evidence="5" key="1">
    <citation type="submission" date="2016-11" db="EMBL/GenBank/DDBJ databases">
        <authorList>
            <person name="Varghese N."/>
            <person name="Submissions S."/>
        </authorList>
    </citation>
    <scope>NUCLEOTIDE SEQUENCE [LARGE SCALE GENOMIC DNA]</scope>
    <source>
        <strain evidence="5">DSM 11003</strain>
    </source>
</reference>